<evidence type="ECO:0000313" key="3">
    <source>
        <dbReference type="EMBL" id="PXA04301.1"/>
    </source>
</evidence>
<name>A0A317ZLP3_9BACT</name>
<dbReference type="AlphaFoldDB" id="A0A317ZLP3"/>
<dbReference type="InterPro" id="IPR036291">
    <property type="entry name" value="NAD(P)-bd_dom_sf"/>
</dbReference>
<dbReference type="RefSeq" id="WP_110130754.1">
    <property type="nucleotide sequence ID" value="NZ_QHJQ01000004.1"/>
</dbReference>
<dbReference type="Pfam" id="PF22725">
    <property type="entry name" value="GFO_IDH_MocA_C3"/>
    <property type="match status" value="1"/>
</dbReference>
<accession>A0A317ZLP3</accession>
<comment type="caution">
    <text evidence="3">The sequence shown here is derived from an EMBL/GenBank/DDBJ whole genome shotgun (WGS) entry which is preliminary data.</text>
</comment>
<dbReference type="OrthoDB" id="9815825at2"/>
<dbReference type="InParanoid" id="A0A317ZLP3"/>
<reference evidence="3 4" key="1">
    <citation type="submission" date="2018-05" db="EMBL/GenBank/DDBJ databases">
        <title>Coraliomargarita sinensis sp. nov., isolated from a marine solar saltern.</title>
        <authorList>
            <person name="Zhou L.Y."/>
        </authorList>
    </citation>
    <scope>NUCLEOTIDE SEQUENCE [LARGE SCALE GENOMIC DNA]</scope>
    <source>
        <strain evidence="3 4">WN38</strain>
    </source>
</reference>
<dbReference type="SUPFAM" id="SSF51735">
    <property type="entry name" value="NAD(P)-binding Rossmann-fold domains"/>
    <property type="match status" value="1"/>
</dbReference>
<dbReference type="PANTHER" id="PTHR43249:SF1">
    <property type="entry name" value="D-GLUCOSIDE 3-DEHYDROGENASE"/>
    <property type="match status" value="1"/>
</dbReference>
<dbReference type="SUPFAM" id="SSF55347">
    <property type="entry name" value="Glyceraldehyde-3-phosphate dehydrogenase-like, C-terminal domain"/>
    <property type="match status" value="1"/>
</dbReference>
<gene>
    <name evidence="3" type="ORF">DDZ13_07140</name>
</gene>
<evidence type="ECO:0000313" key="4">
    <source>
        <dbReference type="Proteomes" id="UP000247099"/>
    </source>
</evidence>
<sequence length="347" mass="37420">MKFGIIGTGMIGGFHAKAIDAMQGGELGGVADRAVERANSFAEEYNTKAYESVDVMLADPEIEVVTIGTPSGAHFEPAMAAIKAGKHVIIEKPLEITTERIDEMMAAAKKQSVTLAAVLNRRFHPGMDAFKAAADAGRFGKLTSASAYVKWYRDQAYYDSAGWRGTWALDGGGALMNQSIHTIDALLYLAGPVKSVQANTACLAHTDIEVEDIAVAILEFENGARGVIEGSTCSWSKDGHPARVQLAGTEGSVFLADESFEIWDFMNETPEDDEIRGKFMKGADTGLGANDPTAINFYQHQRNFEEVVASIKEGREPSTSATEARKSVELIQAIYESAQNDGKLVKL</sequence>
<organism evidence="3 4">
    <name type="scientific">Coraliomargarita sinensis</name>
    <dbReference type="NCBI Taxonomy" id="2174842"/>
    <lineage>
        <taxon>Bacteria</taxon>
        <taxon>Pseudomonadati</taxon>
        <taxon>Verrucomicrobiota</taxon>
        <taxon>Opitutia</taxon>
        <taxon>Puniceicoccales</taxon>
        <taxon>Coraliomargaritaceae</taxon>
        <taxon>Coraliomargarita</taxon>
    </lineage>
</organism>
<dbReference type="EMBL" id="QHJQ01000004">
    <property type="protein sequence ID" value="PXA04301.1"/>
    <property type="molecule type" value="Genomic_DNA"/>
</dbReference>
<dbReference type="InterPro" id="IPR052515">
    <property type="entry name" value="Gfo/Idh/MocA_Oxidoreductase"/>
</dbReference>
<proteinExistence type="predicted"/>
<dbReference type="InterPro" id="IPR000683">
    <property type="entry name" value="Gfo/Idh/MocA-like_OxRdtase_N"/>
</dbReference>
<dbReference type="Gene3D" id="3.30.360.10">
    <property type="entry name" value="Dihydrodipicolinate Reductase, domain 2"/>
    <property type="match status" value="1"/>
</dbReference>
<keyword evidence="4" id="KW-1185">Reference proteome</keyword>
<dbReference type="InterPro" id="IPR055170">
    <property type="entry name" value="GFO_IDH_MocA-like_dom"/>
</dbReference>
<evidence type="ECO:0000259" key="1">
    <source>
        <dbReference type="Pfam" id="PF01408"/>
    </source>
</evidence>
<dbReference type="Pfam" id="PF01408">
    <property type="entry name" value="GFO_IDH_MocA"/>
    <property type="match status" value="1"/>
</dbReference>
<dbReference type="GO" id="GO:0000166">
    <property type="term" value="F:nucleotide binding"/>
    <property type="evidence" value="ECO:0007669"/>
    <property type="project" value="InterPro"/>
</dbReference>
<evidence type="ECO:0000259" key="2">
    <source>
        <dbReference type="Pfam" id="PF22725"/>
    </source>
</evidence>
<protein>
    <submittedName>
        <fullName evidence="3">Oxidoreductase</fullName>
    </submittedName>
</protein>
<dbReference type="PANTHER" id="PTHR43249">
    <property type="entry name" value="UDP-N-ACETYL-2-AMINO-2-DEOXY-D-GLUCURONATE OXIDASE"/>
    <property type="match status" value="1"/>
</dbReference>
<dbReference type="Proteomes" id="UP000247099">
    <property type="component" value="Unassembled WGS sequence"/>
</dbReference>
<feature type="domain" description="Gfo/Idh/MocA-like oxidoreductase N-terminal" evidence="1">
    <location>
        <begin position="1"/>
        <end position="116"/>
    </location>
</feature>
<feature type="domain" description="GFO/IDH/MocA-like oxidoreductase" evidence="2">
    <location>
        <begin position="130"/>
        <end position="253"/>
    </location>
</feature>
<dbReference type="Gene3D" id="3.40.50.720">
    <property type="entry name" value="NAD(P)-binding Rossmann-like Domain"/>
    <property type="match status" value="1"/>
</dbReference>